<sequence length="67" mass="7302">MTALYPEYPAAPVAIAALLSAPMSGAWVLQQRTGHPDRAGHPSAARPWRRRDCQLRAGPFFPRPPPA</sequence>
<dbReference type="Proteomes" id="UP000050863">
    <property type="component" value="Unassembled WGS sequence"/>
</dbReference>
<organism evidence="1 2">
    <name type="scientific">Bradyrhizobium jicamae</name>
    <dbReference type="NCBI Taxonomy" id="280332"/>
    <lineage>
        <taxon>Bacteria</taxon>
        <taxon>Pseudomonadati</taxon>
        <taxon>Pseudomonadota</taxon>
        <taxon>Alphaproteobacteria</taxon>
        <taxon>Hyphomicrobiales</taxon>
        <taxon>Nitrobacteraceae</taxon>
        <taxon>Bradyrhizobium</taxon>
    </lineage>
</organism>
<evidence type="ECO:0000313" key="2">
    <source>
        <dbReference type="Proteomes" id="UP000050863"/>
    </source>
</evidence>
<dbReference type="OrthoDB" id="9985484at2"/>
<keyword evidence="2" id="KW-1185">Reference proteome</keyword>
<proteinExistence type="predicted"/>
<reference evidence="1 2" key="1">
    <citation type="submission" date="2014-03" db="EMBL/GenBank/DDBJ databases">
        <title>Bradyrhizobium valentinum sp. nov., isolated from effective nodules of Lupinus mariae-josephae, a lupine endemic of basic-lime soils in Eastern Spain.</title>
        <authorList>
            <person name="Duran D."/>
            <person name="Rey L."/>
            <person name="Navarro A."/>
            <person name="Busquets A."/>
            <person name="Imperial J."/>
            <person name="Ruiz-Argueso T."/>
        </authorList>
    </citation>
    <scope>NUCLEOTIDE SEQUENCE [LARGE SCALE GENOMIC DNA]</scope>
    <source>
        <strain evidence="1 2">PAC68</strain>
    </source>
</reference>
<gene>
    <name evidence="1" type="ORF">CQ12_35325</name>
</gene>
<dbReference type="STRING" id="280332.CQ12_35325"/>
<dbReference type="AlphaFoldDB" id="A0A0R3M8Q5"/>
<evidence type="ECO:0000313" key="1">
    <source>
        <dbReference type="EMBL" id="KRR14447.1"/>
    </source>
</evidence>
<name>A0A0R3M8Q5_9BRAD</name>
<dbReference type="EMBL" id="LLXZ01000015">
    <property type="protein sequence ID" value="KRR14447.1"/>
    <property type="molecule type" value="Genomic_DNA"/>
</dbReference>
<protein>
    <submittedName>
        <fullName evidence="1">Uncharacterized protein</fullName>
    </submittedName>
</protein>
<comment type="caution">
    <text evidence="1">The sequence shown here is derived from an EMBL/GenBank/DDBJ whole genome shotgun (WGS) entry which is preliminary data.</text>
</comment>
<accession>A0A0R3M8Q5</accession>
<dbReference type="RefSeq" id="WP_057833960.1">
    <property type="nucleotide sequence ID" value="NZ_LLXZ01000015.1"/>
</dbReference>